<dbReference type="Pfam" id="PF03721">
    <property type="entry name" value="UDPG_MGDP_dh_N"/>
    <property type="match status" value="1"/>
</dbReference>
<dbReference type="PIRSF" id="PIRSF000124">
    <property type="entry name" value="UDPglc_GDPman_dh"/>
    <property type="match status" value="1"/>
</dbReference>
<dbReference type="GO" id="GO:0000271">
    <property type="term" value="P:polysaccharide biosynthetic process"/>
    <property type="evidence" value="ECO:0007669"/>
    <property type="project" value="InterPro"/>
</dbReference>
<dbReference type="Pfam" id="PF03720">
    <property type="entry name" value="UDPG_MGDP_dh_C"/>
    <property type="match status" value="1"/>
</dbReference>
<dbReference type="GO" id="GO:0051287">
    <property type="term" value="F:NAD binding"/>
    <property type="evidence" value="ECO:0007669"/>
    <property type="project" value="InterPro"/>
</dbReference>
<dbReference type="EMBL" id="FQZD01000025">
    <property type="protein sequence ID" value="SHJ53375.1"/>
    <property type="molecule type" value="Genomic_DNA"/>
</dbReference>
<dbReference type="Proteomes" id="UP000322917">
    <property type="component" value="Unassembled WGS sequence"/>
</dbReference>
<dbReference type="PIRSF" id="PIRSF500136">
    <property type="entry name" value="UDP_ManNAc_DH"/>
    <property type="match status" value="1"/>
</dbReference>
<dbReference type="SUPFAM" id="SSF48179">
    <property type="entry name" value="6-phosphogluconate dehydrogenase C-terminal domain-like"/>
    <property type="match status" value="1"/>
</dbReference>
<dbReference type="SMART" id="SM00984">
    <property type="entry name" value="UDPG_MGDP_dh_C"/>
    <property type="match status" value="1"/>
</dbReference>
<dbReference type="InterPro" id="IPR036291">
    <property type="entry name" value="NAD(P)-bd_dom_sf"/>
</dbReference>
<evidence type="ECO:0000313" key="5">
    <source>
        <dbReference type="EMBL" id="SHJ53375.1"/>
    </source>
</evidence>
<dbReference type="SUPFAM" id="SSF52413">
    <property type="entry name" value="UDP-glucose/GDP-mannose dehydrogenase C-terminal domain"/>
    <property type="match status" value="1"/>
</dbReference>
<comment type="similarity">
    <text evidence="3">Belongs to the UDP-glucose/GDP-mannose dehydrogenase family.</text>
</comment>
<dbReference type="SUPFAM" id="SSF51735">
    <property type="entry name" value="NAD(P)-binding Rossmann-fold domains"/>
    <property type="match status" value="1"/>
</dbReference>
<dbReference type="NCBIfam" id="NF008286">
    <property type="entry name" value="PRK11064.1"/>
    <property type="match status" value="1"/>
</dbReference>
<evidence type="ECO:0000256" key="3">
    <source>
        <dbReference type="PIRNR" id="PIRNR000124"/>
    </source>
</evidence>
<dbReference type="InterPro" id="IPR036220">
    <property type="entry name" value="UDP-Glc/GDP-Man_DH_C_sf"/>
</dbReference>
<evidence type="ECO:0000256" key="2">
    <source>
        <dbReference type="ARBA" id="ARBA00023027"/>
    </source>
</evidence>
<evidence type="ECO:0000259" key="4">
    <source>
        <dbReference type="SMART" id="SM00984"/>
    </source>
</evidence>
<organism evidence="5 6">
    <name type="scientific">Propionispora hippei DSM 15287</name>
    <dbReference type="NCBI Taxonomy" id="1123003"/>
    <lineage>
        <taxon>Bacteria</taxon>
        <taxon>Bacillati</taxon>
        <taxon>Bacillota</taxon>
        <taxon>Negativicutes</taxon>
        <taxon>Selenomonadales</taxon>
        <taxon>Sporomusaceae</taxon>
        <taxon>Propionispora</taxon>
    </lineage>
</organism>
<accession>A0A1M6K3A3</accession>
<dbReference type="InterPro" id="IPR017476">
    <property type="entry name" value="UDP-Glc/GDP-Man"/>
</dbReference>
<dbReference type="OrthoDB" id="9803238at2"/>
<dbReference type="AlphaFoldDB" id="A0A1M6K3A3"/>
<dbReference type="InterPro" id="IPR014027">
    <property type="entry name" value="UDP-Glc/GDP-Man_DH_C"/>
</dbReference>
<dbReference type="PANTHER" id="PTHR43491">
    <property type="entry name" value="UDP-N-ACETYL-D-MANNOSAMINE DEHYDROGENASE"/>
    <property type="match status" value="1"/>
</dbReference>
<dbReference type="Gene3D" id="3.40.50.720">
    <property type="entry name" value="NAD(P)-binding Rossmann-like Domain"/>
    <property type="match status" value="2"/>
</dbReference>
<dbReference type="InterPro" id="IPR028359">
    <property type="entry name" value="UDP_ManNAc/GlcNAc_DH"/>
</dbReference>
<protein>
    <submittedName>
        <fullName evidence="5">UDP-N-acetyl-D-mannosaminuronic acid dehydrogenase</fullName>
    </submittedName>
</protein>
<evidence type="ECO:0000256" key="1">
    <source>
        <dbReference type="ARBA" id="ARBA00023002"/>
    </source>
</evidence>
<dbReference type="InterPro" id="IPR008927">
    <property type="entry name" value="6-PGluconate_DH-like_C_sf"/>
</dbReference>
<dbReference type="PANTHER" id="PTHR43491:SF1">
    <property type="entry name" value="UDP-N-ACETYL-D-MANNOSAMINE DEHYDROGENASE"/>
    <property type="match status" value="1"/>
</dbReference>
<proteinExistence type="inferred from homology"/>
<dbReference type="GO" id="GO:0016628">
    <property type="term" value="F:oxidoreductase activity, acting on the CH-CH group of donors, NAD or NADP as acceptor"/>
    <property type="evidence" value="ECO:0007669"/>
    <property type="project" value="InterPro"/>
</dbReference>
<gene>
    <name evidence="5" type="ORF">SAMN02745170_02758</name>
</gene>
<feature type="domain" description="UDP-glucose/GDP-mannose dehydrogenase C-terminal" evidence="4">
    <location>
        <begin position="325"/>
        <end position="423"/>
    </location>
</feature>
<keyword evidence="2" id="KW-0520">NAD</keyword>
<dbReference type="Pfam" id="PF00984">
    <property type="entry name" value="UDPG_MGDP_dh"/>
    <property type="match status" value="1"/>
</dbReference>
<dbReference type="InterPro" id="IPR001732">
    <property type="entry name" value="UDP-Glc/GDP-Man_DH_N"/>
</dbReference>
<name>A0A1M6K3A3_9FIRM</name>
<dbReference type="Gene3D" id="1.20.5.100">
    <property type="entry name" value="Cytochrome c1, transmembrane anchor, C-terminal"/>
    <property type="match status" value="1"/>
</dbReference>
<keyword evidence="1" id="KW-0560">Oxidoreductase</keyword>
<reference evidence="5 6" key="1">
    <citation type="submission" date="2016-11" db="EMBL/GenBank/DDBJ databases">
        <authorList>
            <person name="Varghese N."/>
            <person name="Submissions S."/>
        </authorList>
    </citation>
    <scope>NUCLEOTIDE SEQUENCE [LARGE SCALE GENOMIC DNA]</scope>
    <source>
        <strain evidence="5 6">DSM 15287</strain>
    </source>
</reference>
<dbReference type="RefSeq" id="WP_149735437.1">
    <property type="nucleotide sequence ID" value="NZ_FQZD01000025.1"/>
</dbReference>
<evidence type="ECO:0000313" key="6">
    <source>
        <dbReference type="Proteomes" id="UP000322917"/>
    </source>
</evidence>
<dbReference type="InterPro" id="IPR014026">
    <property type="entry name" value="UDP-Glc/GDP-Man_DH_dimer"/>
</dbReference>
<sequence length="423" mass="47177">MSILNYDEKICVIGLGYIGLPTASLLATKGFEVYGVDVNEQTINMINCGQVHIYEPDLDVMVKAAVQSGKLKAFSEPKEADVFIIAVPTPFTDEHSPNLSYIQDAVKSIAPYVKPENLIILESTSPVGTTEKVGEWLREIRPDLRVSRRRDGFEDKKGESVYLSHCPERVLPGQILRELVENDRIIGGIDERSAQKTKALYQKFVKGELLLSDSRTAEMSKLTENAFRDVNIAFANELSLICEELDINVWELIHLANRHPRVNILQPGPGVGGHCIAVDPWFIVDAAPKKAKLIRAAREVNEFKPKHIVNKIVAYGDKFKKPVIACLGLAFKPDIDDLRESPAVQIVESLAGNPDYQILAVEPHVARLPQQLIKFENIRMASITEAIHEADVVVLLVNHKVFSCVNLSMLGEKIVIDTRGMWQ</sequence>
<dbReference type="NCBIfam" id="TIGR03026">
    <property type="entry name" value="NDP-sugDHase"/>
    <property type="match status" value="1"/>
</dbReference>
<keyword evidence="6" id="KW-1185">Reference proteome</keyword>
<dbReference type="GO" id="GO:0016616">
    <property type="term" value="F:oxidoreductase activity, acting on the CH-OH group of donors, NAD or NADP as acceptor"/>
    <property type="evidence" value="ECO:0007669"/>
    <property type="project" value="InterPro"/>
</dbReference>